<organism evidence="2 3">
    <name type="scientific">Dryococelus australis</name>
    <dbReference type="NCBI Taxonomy" id="614101"/>
    <lineage>
        <taxon>Eukaryota</taxon>
        <taxon>Metazoa</taxon>
        <taxon>Ecdysozoa</taxon>
        <taxon>Arthropoda</taxon>
        <taxon>Hexapoda</taxon>
        <taxon>Insecta</taxon>
        <taxon>Pterygota</taxon>
        <taxon>Neoptera</taxon>
        <taxon>Polyneoptera</taxon>
        <taxon>Phasmatodea</taxon>
        <taxon>Verophasmatodea</taxon>
        <taxon>Anareolatae</taxon>
        <taxon>Phasmatidae</taxon>
        <taxon>Eurycanthinae</taxon>
        <taxon>Dryococelus</taxon>
    </lineage>
</organism>
<dbReference type="SUPFAM" id="SSF56112">
    <property type="entry name" value="Protein kinase-like (PK-like)"/>
    <property type="match status" value="1"/>
</dbReference>
<protein>
    <recommendedName>
        <fullName evidence="1">CHK kinase-like domain-containing protein</fullName>
    </recommendedName>
</protein>
<comment type="caution">
    <text evidence="2">The sequence shown here is derived from an EMBL/GenBank/DDBJ whole genome shotgun (WGS) entry which is preliminary data.</text>
</comment>
<evidence type="ECO:0000313" key="3">
    <source>
        <dbReference type="Proteomes" id="UP001159363"/>
    </source>
</evidence>
<dbReference type="Pfam" id="PF02958">
    <property type="entry name" value="EcKL"/>
    <property type="match status" value="1"/>
</dbReference>
<dbReference type="InterPro" id="IPR004119">
    <property type="entry name" value="EcKL"/>
</dbReference>
<evidence type="ECO:0000313" key="2">
    <source>
        <dbReference type="EMBL" id="KAJ8871951.1"/>
    </source>
</evidence>
<dbReference type="Gene3D" id="3.90.1200.10">
    <property type="match status" value="1"/>
</dbReference>
<feature type="domain" description="CHK kinase-like" evidence="1">
    <location>
        <begin position="134"/>
        <end position="330"/>
    </location>
</feature>
<dbReference type="InterPro" id="IPR011009">
    <property type="entry name" value="Kinase-like_dom_sf"/>
</dbReference>
<reference evidence="2 3" key="1">
    <citation type="submission" date="2023-02" db="EMBL/GenBank/DDBJ databases">
        <title>LHISI_Scaffold_Assembly.</title>
        <authorList>
            <person name="Stuart O.P."/>
            <person name="Cleave R."/>
            <person name="Magrath M.J.L."/>
            <person name="Mikheyev A.S."/>
        </authorList>
    </citation>
    <scope>NUCLEOTIDE SEQUENCE [LARGE SCALE GENOMIC DNA]</scope>
    <source>
        <strain evidence="2">Daus_M_001</strain>
        <tissue evidence="2">Leg muscle</tissue>
    </source>
</reference>
<name>A0ABQ9GIW9_9NEOP</name>
<dbReference type="SMART" id="SM00587">
    <property type="entry name" value="CHK"/>
    <property type="match status" value="1"/>
</dbReference>
<evidence type="ECO:0000259" key="1">
    <source>
        <dbReference type="SMART" id="SM00587"/>
    </source>
</evidence>
<gene>
    <name evidence="2" type="ORF">PR048_028291</name>
</gene>
<keyword evidence="3" id="KW-1185">Reference proteome</keyword>
<accession>A0ABQ9GIW9</accession>
<sequence>MSGNWKGKLQKVDLEKLLGQDVVSFKATILTEAGDNYGSIMLAVDVILHSEKELNLVAKIFPQLEETRVLFKSPLSMRKEIDMYKLVSPEFDKIQEEHSVPLSERLHIFCHCPGARLTLQGYDDRPLADEDSILLLENLKVQGYRVADRVLGQDLTHAELVMTDLAKFHATGIAIKLRKPEVFRNKLMKACEAFKIRISSLENDHLQGKNFVESLRRIPICEQKINLIYEHIKNFIDYSHSDEFRYPTEIFGTIIHDDLWTNNMMFKYRSVKDNDPIGVKIYDFQVVRYGSPLTDVIFYLFTSTITGIVTKHLDMLLKLYYNSFVDWLKILGCDTTEFQFNVFLGEVKSAAQLELIHILYWLFPITLHKDQLEEFKTGSPHENVIDFNEDFIQKARDTITVFSERNWL</sequence>
<dbReference type="PANTHER" id="PTHR11012">
    <property type="entry name" value="PROTEIN KINASE-LIKE DOMAIN-CONTAINING"/>
    <property type="match status" value="1"/>
</dbReference>
<dbReference type="PANTHER" id="PTHR11012:SF55">
    <property type="entry name" value="BHLH DOMAIN-CONTAINING PROTEIN"/>
    <property type="match status" value="1"/>
</dbReference>
<dbReference type="InterPro" id="IPR015897">
    <property type="entry name" value="CHK_kinase-like"/>
</dbReference>
<proteinExistence type="predicted"/>
<dbReference type="Proteomes" id="UP001159363">
    <property type="component" value="Chromosome 11"/>
</dbReference>
<dbReference type="EMBL" id="JARBHB010000012">
    <property type="protein sequence ID" value="KAJ8871951.1"/>
    <property type="molecule type" value="Genomic_DNA"/>
</dbReference>